<protein>
    <submittedName>
        <fullName evidence="1">Uncharacterized protein</fullName>
    </submittedName>
</protein>
<dbReference type="EMBL" id="JACEIK010015739">
    <property type="protein sequence ID" value="MCE3217105.1"/>
    <property type="molecule type" value="Genomic_DNA"/>
</dbReference>
<sequence length="135" mass="15238">VSRRISRGVRKLARMLKVVLELVVATDSGIQELKSDILNLTQLMKDHEVSFRQLGERMNVLASWMESKASMITHELTKEETTLTPSAQMRVAAQVQEECTMMEEKWGESTPHLRNTSENLRNIGLVQAQTSEPGS</sequence>
<reference evidence="1 2" key="1">
    <citation type="journal article" date="2021" name="BMC Genomics">
        <title>Datura genome reveals duplications of psychoactive alkaloid biosynthetic genes and high mutation rate following tissue culture.</title>
        <authorList>
            <person name="Rajewski A."/>
            <person name="Carter-House D."/>
            <person name="Stajich J."/>
            <person name="Litt A."/>
        </authorList>
    </citation>
    <scope>NUCLEOTIDE SEQUENCE [LARGE SCALE GENOMIC DNA]</scope>
    <source>
        <strain evidence="1">AR-01</strain>
    </source>
</reference>
<evidence type="ECO:0000313" key="1">
    <source>
        <dbReference type="EMBL" id="MCE3217105.1"/>
    </source>
</evidence>
<name>A0ABS8WVW6_DATST</name>
<comment type="caution">
    <text evidence="1">The sequence shown here is derived from an EMBL/GenBank/DDBJ whole genome shotgun (WGS) entry which is preliminary data.</text>
</comment>
<proteinExistence type="predicted"/>
<feature type="non-terminal residue" evidence="1">
    <location>
        <position position="1"/>
    </location>
</feature>
<accession>A0ABS8WVW6</accession>
<dbReference type="Proteomes" id="UP000823775">
    <property type="component" value="Unassembled WGS sequence"/>
</dbReference>
<organism evidence="1 2">
    <name type="scientific">Datura stramonium</name>
    <name type="common">Jimsonweed</name>
    <name type="synonym">Common thornapple</name>
    <dbReference type="NCBI Taxonomy" id="4076"/>
    <lineage>
        <taxon>Eukaryota</taxon>
        <taxon>Viridiplantae</taxon>
        <taxon>Streptophyta</taxon>
        <taxon>Embryophyta</taxon>
        <taxon>Tracheophyta</taxon>
        <taxon>Spermatophyta</taxon>
        <taxon>Magnoliopsida</taxon>
        <taxon>eudicotyledons</taxon>
        <taxon>Gunneridae</taxon>
        <taxon>Pentapetalae</taxon>
        <taxon>asterids</taxon>
        <taxon>lamiids</taxon>
        <taxon>Solanales</taxon>
        <taxon>Solanaceae</taxon>
        <taxon>Solanoideae</taxon>
        <taxon>Datureae</taxon>
        <taxon>Datura</taxon>
    </lineage>
</organism>
<gene>
    <name evidence="1" type="ORF">HAX54_010403</name>
</gene>
<keyword evidence="2" id="KW-1185">Reference proteome</keyword>
<evidence type="ECO:0000313" key="2">
    <source>
        <dbReference type="Proteomes" id="UP000823775"/>
    </source>
</evidence>